<evidence type="ECO:0000256" key="2">
    <source>
        <dbReference type="SAM" id="MobiDB-lite"/>
    </source>
</evidence>
<dbReference type="Proteomes" id="UP000594262">
    <property type="component" value="Unplaced"/>
</dbReference>
<feature type="coiled-coil region" evidence="1">
    <location>
        <begin position="129"/>
        <end position="589"/>
    </location>
</feature>
<dbReference type="OrthoDB" id="311279at2759"/>
<accession>A0A7M5XGQ9</accession>
<evidence type="ECO:0000313" key="4">
    <source>
        <dbReference type="Proteomes" id="UP000594262"/>
    </source>
</evidence>
<proteinExistence type="predicted"/>
<evidence type="ECO:0000313" key="3">
    <source>
        <dbReference type="EnsemblMetazoa" id="CLYHEMP023016.2"/>
    </source>
</evidence>
<sequence length="655" mass="78076">MAAPPVAGSAYSHAETIQKLERLNQLETMTAEQRIRIEKYRTMYETLKAEQEQSDEDKRRRENELHMIRDEIKCVQNRCQELVSQARQERDQKIDECEELRMKVLTPQKMEVMKIKMAEEIETPYKTKMEGLEQEVDRYRNEFNRLRYDYSFLKSEYEHELTQKKTFVDELNGKAELEKETLRKEIASLREELENAEPADVQRLRSLQKENAQQNRLQARQISELNVRCKSLETEKETSKLQYERLQKEVEKLTREQDNTSNDLQKSERENLQLKSQVEEITHSKKMELNAVKVSLMKDRGDLERERDTLRMEVNMVKNKYTVQENNLQDLKTKLEEKERDAIKRVQTIKEEEWSKLNKVESVKSQLESQISSLEQQQINLHQSYKSQLEQMDENLKAEKDYKEKYERDVANMKLMLTQERQKNKTISQENEKLSDVKSRYQKLLQDHESTISSEHDLKNNVEKYIHNIELLKRELETQQNDIRMERETHQKHTQDVCKRHEEDKDKHHDLLKNIQNEHKDLKKKYEKLTATCKKKIKRLKTELQTSKEQLQILQSKEDQHELEKQALRKNLSLEQERMRRKMQKFRHRQQQFGHVLNTSNFNVMGGLEGSPNKHTSSFKFPPNEFGGGGAPLPPRSTISPITDFQDENESPNDG</sequence>
<reference evidence="3" key="1">
    <citation type="submission" date="2021-01" db="UniProtKB">
        <authorList>
            <consortium name="EnsemblMetazoa"/>
        </authorList>
    </citation>
    <scope>IDENTIFICATION</scope>
</reference>
<keyword evidence="1" id="KW-0175">Coiled coil</keyword>
<name>A0A7M5XGQ9_9CNID</name>
<feature type="coiled-coil region" evidence="1">
    <location>
        <begin position="37"/>
        <end position="103"/>
    </location>
</feature>
<keyword evidence="4" id="KW-1185">Reference proteome</keyword>
<evidence type="ECO:0000256" key="1">
    <source>
        <dbReference type="SAM" id="Coils"/>
    </source>
</evidence>
<feature type="region of interest" description="Disordered" evidence="2">
    <location>
        <begin position="607"/>
        <end position="655"/>
    </location>
</feature>
<feature type="compositionally biased region" description="Acidic residues" evidence="2">
    <location>
        <begin position="645"/>
        <end position="655"/>
    </location>
</feature>
<protein>
    <submittedName>
        <fullName evidence="3">Uncharacterized protein</fullName>
    </submittedName>
</protein>
<dbReference type="AlphaFoldDB" id="A0A7M5XGQ9"/>
<dbReference type="EnsemblMetazoa" id="CLYHEMT023016.2">
    <property type="protein sequence ID" value="CLYHEMP023016.2"/>
    <property type="gene ID" value="CLYHEMG023016"/>
</dbReference>
<organism evidence="3 4">
    <name type="scientific">Clytia hemisphaerica</name>
    <dbReference type="NCBI Taxonomy" id="252671"/>
    <lineage>
        <taxon>Eukaryota</taxon>
        <taxon>Metazoa</taxon>
        <taxon>Cnidaria</taxon>
        <taxon>Hydrozoa</taxon>
        <taxon>Hydroidolina</taxon>
        <taxon>Leptothecata</taxon>
        <taxon>Obeliida</taxon>
        <taxon>Clytiidae</taxon>
        <taxon>Clytia</taxon>
    </lineage>
</organism>